<organism evidence="7 8">
    <name type="scientific">Bacillus proteolyticus</name>
    <dbReference type="NCBI Taxonomy" id="2026192"/>
    <lineage>
        <taxon>Bacteria</taxon>
        <taxon>Bacillati</taxon>
        <taxon>Bacillota</taxon>
        <taxon>Bacilli</taxon>
        <taxon>Bacillales</taxon>
        <taxon>Bacillaceae</taxon>
        <taxon>Bacillus</taxon>
        <taxon>Bacillus cereus group</taxon>
    </lineage>
</organism>
<dbReference type="AlphaFoldDB" id="A0AA44KUU3"/>
<evidence type="ECO:0000256" key="2">
    <source>
        <dbReference type="ARBA" id="ARBA00018718"/>
    </source>
</evidence>
<dbReference type="PROSITE" id="PS50931">
    <property type="entry name" value="HTH_LYSR"/>
    <property type="match status" value="1"/>
</dbReference>
<accession>A0AA44KUU3</accession>
<sequence>MIKFEVIPIELRQLEYFLAVSKELHFTKAAEKLNISQPSLSQQIRALEHEVGMPLFDRIGKKISLTTAGRILLSHGKTIFHEVEQARSAIQDLNGLQHGSLTIGSLLTVVNYLLPPTILGFNKQYPNIELSVLGLRTGEIREKLLQNELDIGITFLPAQDKEIISIPLYKSELTLVVPTGHRLTERDHVSIAELQNYPLILLPKNFFLTELITSHCQKFNFTPKPILEISTMESLIQMVSKDMGITVLPKPYIDFLQSEHIQSIKIENPTPTIDIGLIYRKDKYMCAATREFIEQLKLTVHSLQNIKRDYPMQPLHNDLLE</sequence>
<dbReference type="Gene3D" id="1.10.10.10">
    <property type="entry name" value="Winged helix-like DNA-binding domain superfamily/Winged helix DNA-binding domain"/>
    <property type="match status" value="1"/>
</dbReference>
<dbReference type="CDD" id="cd05466">
    <property type="entry name" value="PBP2_LTTR_substrate"/>
    <property type="match status" value="1"/>
</dbReference>
<evidence type="ECO:0000256" key="5">
    <source>
        <dbReference type="ARBA" id="ARBA00023163"/>
    </source>
</evidence>
<evidence type="ECO:0000313" key="7">
    <source>
        <dbReference type="EMBL" id="OJE43973.1"/>
    </source>
</evidence>
<dbReference type="SUPFAM" id="SSF46785">
    <property type="entry name" value="Winged helix' DNA-binding domain"/>
    <property type="match status" value="1"/>
</dbReference>
<dbReference type="InterPro" id="IPR036390">
    <property type="entry name" value="WH_DNA-bd_sf"/>
</dbReference>
<proteinExistence type="inferred from homology"/>
<keyword evidence="3" id="KW-0805">Transcription regulation</keyword>
<name>A0AA44KUU3_9BACI</name>
<dbReference type="PANTHER" id="PTHR30346">
    <property type="entry name" value="TRANSCRIPTIONAL DUAL REGULATOR HCAR-RELATED"/>
    <property type="match status" value="1"/>
</dbReference>
<dbReference type="EMBL" id="MACH01000092">
    <property type="protein sequence ID" value="OJE43973.1"/>
    <property type="molecule type" value="Genomic_DNA"/>
</dbReference>
<feature type="domain" description="HTH lysR-type" evidence="6">
    <location>
        <begin position="9"/>
        <end position="66"/>
    </location>
</feature>
<dbReference type="GO" id="GO:0003700">
    <property type="term" value="F:DNA-binding transcription factor activity"/>
    <property type="evidence" value="ECO:0007669"/>
    <property type="project" value="InterPro"/>
</dbReference>
<dbReference type="InterPro" id="IPR005119">
    <property type="entry name" value="LysR_subst-bd"/>
</dbReference>
<protein>
    <recommendedName>
        <fullName evidence="2">HTH-type transcriptional regulator CzcR</fullName>
    </recommendedName>
</protein>
<dbReference type="PANTHER" id="PTHR30346:SF31">
    <property type="entry name" value="LYSR SUBSTRATE-BINDING"/>
    <property type="match status" value="1"/>
</dbReference>
<dbReference type="GO" id="GO:0032993">
    <property type="term" value="C:protein-DNA complex"/>
    <property type="evidence" value="ECO:0007669"/>
    <property type="project" value="TreeGrafter"/>
</dbReference>
<gene>
    <name evidence="7" type="ORF">BAQ49_07930</name>
</gene>
<keyword evidence="4" id="KW-0238">DNA-binding</keyword>
<dbReference type="Gene3D" id="3.40.190.290">
    <property type="match status" value="1"/>
</dbReference>
<reference evidence="7 8" key="1">
    <citation type="submission" date="2016-06" db="EMBL/GenBank/DDBJ databases">
        <title>First insights into the genetic diversity and population structure of in the Bacillus cereus group bacteria from diverse marine environments.</title>
        <authorList>
            <person name="Liu Y."/>
            <person name="Lai Q."/>
            <person name="Shao Z."/>
        </authorList>
    </citation>
    <scope>NUCLEOTIDE SEQUENCE [LARGE SCALE GENOMIC DNA]</scope>
    <source>
        <strain evidence="7 8">TD42</strain>
    </source>
</reference>
<dbReference type="GO" id="GO:0003677">
    <property type="term" value="F:DNA binding"/>
    <property type="evidence" value="ECO:0007669"/>
    <property type="project" value="UniProtKB-KW"/>
</dbReference>
<dbReference type="InterPro" id="IPR036388">
    <property type="entry name" value="WH-like_DNA-bd_sf"/>
</dbReference>
<evidence type="ECO:0000256" key="3">
    <source>
        <dbReference type="ARBA" id="ARBA00023015"/>
    </source>
</evidence>
<dbReference type="Proteomes" id="UP000183185">
    <property type="component" value="Unassembled WGS sequence"/>
</dbReference>
<evidence type="ECO:0000259" key="6">
    <source>
        <dbReference type="PROSITE" id="PS50931"/>
    </source>
</evidence>
<comment type="similarity">
    <text evidence="1">Belongs to the LysR transcriptional regulatory family.</text>
</comment>
<dbReference type="InterPro" id="IPR000847">
    <property type="entry name" value="LysR_HTH_N"/>
</dbReference>
<evidence type="ECO:0000256" key="1">
    <source>
        <dbReference type="ARBA" id="ARBA00009437"/>
    </source>
</evidence>
<comment type="caution">
    <text evidence="7">The sequence shown here is derived from an EMBL/GenBank/DDBJ whole genome shotgun (WGS) entry which is preliminary data.</text>
</comment>
<dbReference type="FunFam" id="1.10.10.10:FF:000001">
    <property type="entry name" value="LysR family transcriptional regulator"/>
    <property type="match status" value="1"/>
</dbReference>
<dbReference type="PRINTS" id="PR00039">
    <property type="entry name" value="HTHLYSR"/>
</dbReference>
<dbReference type="SUPFAM" id="SSF53850">
    <property type="entry name" value="Periplasmic binding protein-like II"/>
    <property type="match status" value="1"/>
</dbReference>
<evidence type="ECO:0000313" key="8">
    <source>
        <dbReference type="Proteomes" id="UP000183185"/>
    </source>
</evidence>
<evidence type="ECO:0000256" key="4">
    <source>
        <dbReference type="ARBA" id="ARBA00023125"/>
    </source>
</evidence>
<dbReference type="Pfam" id="PF03466">
    <property type="entry name" value="LysR_substrate"/>
    <property type="match status" value="1"/>
</dbReference>
<dbReference type="Pfam" id="PF00126">
    <property type="entry name" value="HTH_1"/>
    <property type="match status" value="1"/>
</dbReference>
<keyword evidence="5" id="KW-0804">Transcription</keyword>